<dbReference type="EMBL" id="QJKJ01006239">
    <property type="protein sequence ID" value="RDX87407.1"/>
    <property type="molecule type" value="Genomic_DNA"/>
</dbReference>
<name>A0A371GA13_MUCPR</name>
<sequence>MVQENSNMAAPFSAASLFGIREEDQNQMKQQHSTTPSSSTTPAAPPQKKRRNQPGTPSKYL</sequence>
<dbReference type="Proteomes" id="UP000257109">
    <property type="component" value="Unassembled WGS sequence"/>
</dbReference>
<dbReference type="AlphaFoldDB" id="A0A371GA13"/>
<accession>A0A371GA13</accession>
<evidence type="ECO:0000313" key="3">
    <source>
        <dbReference type="Proteomes" id="UP000257109"/>
    </source>
</evidence>
<organism evidence="2 3">
    <name type="scientific">Mucuna pruriens</name>
    <name type="common">Velvet bean</name>
    <name type="synonym">Dolichos pruriens</name>
    <dbReference type="NCBI Taxonomy" id="157652"/>
    <lineage>
        <taxon>Eukaryota</taxon>
        <taxon>Viridiplantae</taxon>
        <taxon>Streptophyta</taxon>
        <taxon>Embryophyta</taxon>
        <taxon>Tracheophyta</taxon>
        <taxon>Spermatophyta</taxon>
        <taxon>Magnoliopsida</taxon>
        <taxon>eudicotyledons</taxon>
        <taxon>Gunneridae</taxon>
        <taxon>Pentapetalae</taxon>
        <taxon>rosids</taxon>
        <taxon>fabids</taxon>
        <taxon>Fabales</taxon>
        <taxon>Fabaceae</taxon>
        <taxon>Papilionoideae</taxon>
        <taxon>50 kb inversion clade</taxon>
        <taxon>NPAAA clade</taxon>
        <taxon>indigoferoid/millettioid clade</taxon>
        <taxon>Phaseoleae</taxon>
        <taxon>Mucuna</taxon>
    </lineage>
</organism>
<gene>
    <name evidence="2" type="ORF">CR513_31124</name>
</gene>
<evidence type="ECO:0000256" key="1">
    <source>
        <dbReference type="SAM" id="MobiDB-lite"/>
    </source>
</evidence>
<keyword evidence="3" id="KW-1185">Reference proteome</keyword>
<protein>
    <submittedName>
        <fullName evidence="2">Uncharacterized protein</fullName>
    </submittedName>
</protein>
<evidence type="ECO:0000313" key="2">
    <source>
        <dbReference type="EMBL" id="RDX87407.1"/>
    </source>
</evidence>
<feature type="compositionally biased region" description="Low complexity" evidence="1">
    <location>
        <begin position="33"/>
        <end position="42"/>
    </location>
</feature>
<proteinExistence type="predicted"/>
<feature type="region of interest" description="Disordered" evidence="1">
    <location>
        <begin position="1"/>
        <end position="61"/>
    </location>
</feature>
<feature type="non-terminal residue" evidence="2">
    <location>
        <position position="61"/>
    </location>
</feature>
<dbReference type="STRING" id="157652.A0A371GA13"/>
<reference evidence="2" key="1">
    <citation type="submission" date="2018-05" db="EMBL/GenBank/DDBJ databases">
        <title>Draft genome of Mucuna pruriens seed.</title>
        <authorList>
            <person name="Nnadi N.E."/>
            <person name="Vos R."/>
            <person name="Hasami M.H."/>
            <person name="Devisetty U.K."/>
            <person name="Aguiy J.C."/>
        </authorList>
    </citation>
    <scope>NUCLEOTIDE SEQUENCE [LARGE SCALE GENOMIC DNA]</scope>
    <source>
        <strain evidence="2">JCA_2017</strain>
    </source>
</reference>
<comment type="caution">
    <text evidence="2">The sequence shown here is derived from an EMBL/GenBank/DDBJ whole genome shotgun (WGS) entry which is preliminary data.</text>
</comment>